<dbReference type="InterPro" id="IPR011712">
    <property type="entry name" value="Sig_transdc_His_kin_sub3_dim/P"/>
</dbReference>
<organism evidence="12 13">
    <name type="scientific">Natronosporangium hydrolyticum</name>
    <dbReference type="NCBI Taxonomy" id="2811111"/>
    <lineage>
        <taxon>Bacteria</taxon>
        <taxon>Bacillati</taxon>
        <taxon>Actinomycetota</taxon>
        <taxon>Actinomycetes</taxon>
        <taxon>Micromonosporales</taxon>
        <taxon>Micromonosporaceae</taxon>
        <taxon>Natronosporangium</taxon>
    </lineage>
</organism>
<keyword evidence="9" id="KW-0472">Membrane</keyword>
<keyword evidence="9" id="KW-1133">Transmembrane helix</keyword>
<evidence type="ECO:0000256" key="3">
    <source>
        <dbReference type="ARBA" id="ARBA00022553"/>
    </source>
</evidence>
<evidence type="ECO:0000256" key="1">
    <source>
        <dbReference type="ARBA" id="ARBA00000085"/>
    </source>
</evidence>
<dbReference type="PANTHER" id="PTHR24421">
    <property type="entry name" value="NITRATE/NITRITE SENSOR PROTEIN NARX-RELATED"/>
    <property type="match status" value="1"/>
</dbReference>
<evidence type="ECO:0000256" key="6">
    <source>
        <dbReference type="ARBA" id="ARBA00022777"/>
    </source>
</evidence>
<dbReference type="GO" id="GO:0016020">
    <property type="term" value="C:membrane"/>
    <property type="evidence" value="ECO:0007669"/>
    <property type="project" value="InterPro"/>
</dbReference>
<dbReference type="GO" id="GO:0046983">
    <property type="term" value="F:protein dimerization activity"/>
    <property type="evidence" value="ECO:0007669"/>
    <property type="project" value="InterPro"/>
</dbReference>
<reference evidence="12" key="1">
    <citation type="submission" date="2021-02" db="EMBL/GenBank/DDBJ databases">
        <title>Natrosporangium hydrolyticum gen. nov., sp. nov, a haloalkaliphilic actinobacterium from a soda solonchak soil.</title>
        <authorList>
            <person name="Sorokin D.Y."/>
            <person name="Khijniak T.V."/>
            <person name="Zakharycheva A.P."/>
            <person name="Boueva O.V."/>
            <person name="Ariskina E.V."/>
            <person name="Hahnke R.L."/>
            <person name="Bunk B."/>
            <person name="Sproer C."/>
            <person name="Schumann P."/>
            <person name="Evtushenko L.I."/>
            <person name="Kublanov I.V."/>
        </authorList>
    </citation>
    <scope>NUCLEOTIDE SEQUENCE</scope>
    <source>
        <strain evidence="12">DSM 106523</strain>
    </source>
</reference>
<dbReference type="PANTHER" id="PTHR24421:SF10">
    <property type="entry name" value="NITRATE_NITRITE SENSOR PROTEIN NARQ"/>
    <property type="match status" value="1"/>
</dbReference>
<name>A0A895Y4J5_9ACTN</name>
<accession>A0A895Y4J5</accession>
<keyword evidence="9" id="KW-0812">Transmembrane</keyword>
<feature type="transmembrane region" description="Helical" evidence="9">
    <location>
        <begin position="144"/>
        <end position="164"/>
    </location>
</feature>
<feature type="transmembrane region" description="Helical" evidence="9">
    <location>
        <begin position="80"/>
        <end position="107"/>
    </location>
</feature>
<dbReference type="SUPFAM" id="SSF55874">
    <property type="entry name" value="ATPase domain of HSP90 chaperone/DNA topoisomerase II/histidine kinase"/>
    <property type="match status" value="1"/>
</dbReference>
<evidence type="ECO:0000256" key="2">
    <source>
        <dbReference type="ARBA" id="ARBA00012438"/>
    </source>
</evidence>
<evidence type="ECO:0000256" key="9">
    <source>
        <dbReference type="SAM" id="Phobius"/>
    </source>
</evidence>
<evidence type="ECO:0000256" key="4">
    <source>
        <dbReference type="ARBA" id="ARBA00022679"/>
    </source>
</evidence>
<keyword evidence="6 12" id="KW-0418">Kinase</keyword>
<gene>
    <name evidence="12" type="ORF">JQS43_12940</name>
</gene>
<feature type="transmembrane region" description="Helical" evidence="9">
    <location>
        <begin position="26"/>
        <end position="44"/>
    </location>
</feature>
<dbReference type="Gene3D" id="1.20.5.1930">
    <property type="match status" value="1"/>
</dbReference>
<dbReference type="GO" id="GO:0005524">
    <property type="term" value="F:ATP binding"/>
    <property type="evidence" value="ECO:0007669"/>
    <property type="project" value="UniProtKB-KW"/>
</dbReference>
<evidence type="ECO:0000313" key="13">
    <source>
        <dbReference type="Proteomes" id="UP000662857"/>
    </source>
</evidence>
<keyword evidence="5" id="KW-0547">Nucleotide-binding</keyword>
<keyword evidence="13" id="KW-1185">Reference proteome</keyword>
<dbReference type="Gene3D" id="3.30.565.10">
    <property type="entry name" value="Histidine kinase-like ATPase, C-terminal domain"/>
    <property type="match status" value="1"/>
</dbReference>
<dbReference type="Pfam" id="PF07730">
    <property type="entry name" value="HisKA_3"/>
    <property type="match status" value="1"/>
</dbReference>
<dbReference type="InterPro" id="IPR003594">
    <property type="entry name" value="HATPase_dom"/>
</dbReference>
<dbReference type="GO" id="GO:0000155">
    <property type="term" value="F:phosphorelay sensor kinase activity"/>
    <property type="evidence" value="ECO:0007669"/>
    <property type="project" value="InterPro"/>
</dbReference>
<dbReference type="EC" id="2.7.13.3" evidence="2"/>
<evidence type="ECO:0000259" key="11">
    <source>
        <dbReference type="Pfam" id="PF07730"/>
    </source>
</evidence>
<evidence type="ECO:0000256" key="7">
    <source>
        <dbReference type="ARBA" id="ARBA00022840"/>
    </source>
</evidence>
<evidence type="ECO:0000256" key="8">
    <source>
        <dbReference type="ARBA" id="ARBA00023012"/>
    </source>
</evidence>
<dbReference type="RefSeq" id="WP_239674656.1">
    <property type="nucleotide sequence ID" value="NZ_CP070499.1"/>
</dbReference>
<evidence type="ECO:0000313" key="12">
    <source>
        <dbReference type="EMBL" id="QSB12617.1"/>
    </source>
</evidence>
<keyword evidence="7" id="KW-0067">ATP-binding</keyword>
<feature type="transmembrane region" description="Helical" evidence="9">
    <location>
        <begin position="56"/>
        <end position="74"/>
    </location>
</feature>
<protein>
    <recommendedName>
        <fullName evidence="2">histidine kinase</fullName>
        <ecNumber evidence="2">2.7.13.3</ecNumber>
    </recommendedName>
</protein>
<evidence type="ECO:0000256" key="5">
    <source>
        <dbReference type="ARBA" id="ARBA00022741"/>
    </source>
</evidence>
<dbReference type="Pfam" id="PF02518">
    <property type="entry name" value="HATPase_c"/>
    <property type="match status" value="1"/>
</dbReference>
<feature type="domain" description="Signal transduction histidine kinase subgroup 3 dimerisation and phosphoacceptor" evidence="11">
    <location>
        <begin position="197"/>
        <end position="262"/>
    </location>
</feature>
<dbReference type="KEGG" id="nhy:JQS43_12940"/>
<keyword evidence="4" id="KW-0808">Transferase</keyword>
<dbReference type="AlphaFoldDB" id="A0A895Y4J5"/>
<feature type="transmembrane region" description="Helical" evidence="9">
    <location>
        <begin position="114"/>
        <end position="132"/>
    </location>
</feature>
<keyword evidence="3" id="KW-0597">Phosphoprotein</keyword>
<dbReference type="InterPro" id="IPR036890">
    <property type="entry name" value="HATPase_C_sf"/>
</dbReference>
<dbReference type="CDD" id="cd16917">
    <property type="entry name" value="HATPase_UhpB-NarQ-NarX-like"/>
    <property type="match status" value="1"/>
</dbReference>
<proteinExistence type="predicted"/>
<feature type="domain" description="Histidine kinase/HSP90-like ATPase" evidence="10">
    <location>
        <begin position="309"/>
        <end position="399"/>
    </location>
</feature>
<dbReference type="EMBL" id="CP070499">
    <property type="protein sequence ID" value="QSB12617.1"/>
    <property type="molecule type" value="Genomic_DNA"/>
</dbReference>
<comment type="catalytic activity">
    <reaction evidence="1">
        <text>ATP + protein L-histidine = ADP + protein N-phospho-L-histidine.</text>
        <dbReference type="EC" id="2.7.13.3"/>
    </reaction>
</comment>
<dbReference type="InterPro" id="IPR050482">
    <property type="entry name" value="Sensor_HK_TwoCompSys"/>
</dbReference>
<keyword evidence="8" id="KW-0902">Two-component regulatory system</keyword>
<sequence length="401" mass="43213">MSEAAPVRVPQTGPVRRCRRDWLTDGAAWLFATGWTALVAWLWWSDWVPATSMPSTLMIVDVATGVVASAAVWLRRRWPVTLAVALVPTGMFSMATAAAAMVALFTVAVRRRPAVTLLIGGAYAATALPYFGYQLNPLQPQAPYWWDVLWACVVTALVVGWGLFARARVQLLQSLHDRAVRAESEQHLRAERARQLERERIAREMHDVLAHRISLVSMHAGGLEYRRDASPEEITRAAGIIRRSAHEALADLRGIVGVLRTAPTGDLRPQPTLAELPALVEQSRLAGVRVRWNGRLDGAESVPEQLGRDAYRIVQEGLTNARKHAAGATVDLSVTGAAGGELVIEVTNPAPVGGGGAPEIPGTGTGLVGLAERAELAGGRLEHGPAPGGGYRLRAWLPWPA</sequence>
<dbReference type="Proteomes" id="UP000662857">
    <property type="component" value="Chromosome"/>
</dbReference>
<evidence type="ECO:0000259" key="10">
    <source>
        <dbReference type="Pfam" id="PF02518"/>
    </source>
</evidence>